<sequence>MTRATKHKLCWNCEGRVQFDQENCPFCGVYLSPSIAKEAPPEFPEPLYQKANPQEQDAYSHQEHSFEENNSTEHFSKEKRESRDVILPLALLLSGSIFCLFGIVLFLFSKDGTLTLKWDANFFPFYLIGGAILFFFGWRTLNRLKDDPQ</sequence>
<evidence type="ECO:0000256" key="1">
    <source>
        <dbReference type="SAM" id="MobiDB-lite"/>
    </source>
</evidence>
<keyword evidence="2" id="KW-1133">Transmembrane helix</keyword>
<comment type="caution">
    <text evidence="3">The sequence shown here is derived from an EMBL/GenBank/DDBJ whole genome shotgun (WGS) entry which is preliminary data.</text>
</comment>
<name>A0A090D2Q6_9BACT</name>
<proteinExistence type="predicted"/>
<accession>A0A090D2Q6</accession>
<feature type="region of interest" description="Disordered" evidence="1">
    <location>
        <begin position="46"/>
        <end position="79"/>
    </location>
</feature>
<reference evidence="3" key="1">
    <citation type="submission" date="2013-12" db="EMBL/GenBank/DDBJ databases">
        <authorList>
            <person name="Linke B."/>
        </authorList>
    </citation>
    <scope>NUCLEOTIDE SEQUENCE [LARGE SCALE GENOMIC DNA]</scope>
    <source>
        <strain evidence="3">CRIB-18</strain>
    </source>
</reference>
<feature type="transmembrane region" description="Helical" evidence="2">
    <location>
        <begin position="120"/>
        <end position="138"/>
    </location>
</feature>
<dbReference type="EMBL" id="CCEJ010000008">
    <property type="protein sequence ID" value="CDR34573.1"/>
    <property type="molecule type" value="Genomic_DNA"/>
</dbReference>
<evidence type="ECO:0000313" key="4">
    <source>
        <dbReference type="Proteomes" id="UP000031552"/>
    </source>
</evidence>
<keyword evidence="4" id="KW-1185">Reference proteome</keyword>
<dbReference type="OrthoDB" id="22049at2"/>
<dbReference type="eggNOG" id="ENOG50332MB">
    <property type="taxonomic scope" value="Bacteria"/>
</dbReference>
<dbReference type="RefSeq" id="WP_154017673.1">
    <property type="nucleotide sequence ID" value="NZ_CCEJ010000008.1"/>
</dbReference>
<keyword evidence="2" id="KW-0472">Membrane</keyword>
<protein>
    <submittedName>
        <fullName evidence="3">Conserved putative membrane protein</fullName>
    </submittedName>
</protein>
<feature type="compositionally biased region" description="Basic and acidic residues" evidence="1">
    <location>
        <begin position="58"/>
        <end position="67"/>
    </location>
</feature>
<dbReference type="AlphaFoldDB" id="A0A090D2Q6"/>
<evidence type="ECO:0000256" key="2">
    <source>
        <dbReference type="SAM" id="Phobius"/>
    </source>
</evidence>
<evidence type="ECO:0000313" key="3">
    <source>
        <dbReference type="EMBL" id="CDR34573.1"/>
    </source>
</evidence>
<gene>
    <name evidence="3" type="ORF">CSEC_1762</name>
</gene>
<reference evidence="3" key="2">
    <citation type="submission" date="2014-09" db="EMBL/GenBank/DDBJ databases">
        <title>Criblamydia sequanensis harbors a mega-plasmid encoding arsenite resistance.</title>
        <authorList>
            <person name="Bertelli C."/>
            <person name="Goesmann A."/>
            <person name="Greub G."/>
        </authorList>
    </citation>
    <scope>NUCLEOTIDE SEQUENCE [LARGE SCALE GENOMIC DNA]</scope>
    <source>
        <strain evidence="3">CRIB-18</strain>
    </source>
</reference>
<feature type="transmembrane region" description="Helical" evidence="2">
    <location>
        <begin position="85"/>
        <end position="108"/>
    </location>
</feature>
<keyword evidence="2" id="KW-0812">Transmembrane</keyword>
<dbReference type="Proteomes" id="UP000031552">
    <property type="component" value="Unassembled WGS sequence"/>
</dbReference>
<organism evidence="3 4">
    <name type="scientific">Candidatus Criblamydia sequanensis CRIB-18</name>
    <dbReference type="NCBI Taxonomy" id="1437425"/>
    <lineage>
        <taxon>Bacteria</taxon>
        <taxon>Pseudomonadati</taxon>
        <taxon>Chlamydiota</taxon>
        <taxon>Chlamydiia</taxon>
        <taxon>Parachlamydiales</taxon>
        <taxon>Candidatus Criblamydiaceae</taxon>
        <taxon>Candidatus Criblamydia</taxon>
    </lineage>
</organism>